<proteinExistence type="predicted"/>
<keyword evidence="2" id="KW-1185">Reference proteome</keyword>
<evidence type="ECO:0000313" key="1">
    <source>
        <dbReference type="EMBL" id="SDS32353.1"/>
    </source>
</evidence>
<organism evidence="1 2">
    <name type="scientific">Actinopolymorpha singaporensis</name>
    <dbReference type="NCBI Taxonomy" id="117157"/>
    <lineage>
        <taxon>Bacteria</taxon>
        <taxon>Bacillati</taxon>
        <taxon>Actinomycetota</taxon>
        <taxon>Actinomycetes</taxon>
        <taxon>Propionibacteriales</taxon>
        <taxon>Actinopolymorphaceae</taxon>
        <taxon>Actinopolymorpha</taxon>
    </lineage>
</organism>
<accession>A0A1H1R9H6</accession>
<dbReference type="EMBL" id="LT629732">
    <property type="protein sequence ID" value="SDS32353.1"/>
    <property type="molecule type" value="Genomic_DNA"/>
</dbReference>
<gene>
    <name evidence="1" type="ORF">SAMN04489717_2329</name>
</gene>
<dbReference type="AlphaFoldDB" id="A0A1H1R9H6"/>
<name>A0A1H1R9H6_9ACTN</name>
<dbReference type="Proteomes" id="UP000198983">
    <property type="component" value="Chromosome I"/>
</dbReference>
<dbReference type="OrthoDB" id="323926at2"/>
<dbReference type="RefSeq" id="WP_092653127.1">
    <property type="nucleotide sequence ID" value="NZ_LT629732.1"/>
</dbReference>
<dbReference type="STRING" id="117157.SAMN04489717_2329"/>
<sequence length="129" mass="13516">MTQAQVAVDVYTRLGQHGTHVCDPLARDELRAWGEVSWDVTPEEHRLAGEAAGTSVVLAFDGEPVGVVVPNDYVAAAGLRKAAALCRGLGPAEITDDDVDRICQRDSLALLGLGVPRDGAAAPERTVAS</sequence>
<protein>
    <submittedName>
        <fullName evidence="1">Uncharacterized protein</fullName>
    </submittedName>
</protein>
<reference evidence="1 2" key="1">
    <citation type="submission" date="2016-10" db="EMBL/GenBank/DDBJ databases">
        <authorList>
            <person name="de Groot N.N."/>
        </authorList>
    </citation>
    <scope>NUCLEOTIDE SEQUENCE [LARGE SCALE GENOMIC DNA]</scope>
    <source>
        <strain evidence="1 2">DSM 22024</strain>
    </source>
</reference>
<evidence type="ECO:0000313" key="2">
    <source>
        <dbReference type="Proteomes" id="UP000198983"/>
    </source>
</evidence>